<dbReference type="Gene3D" id="1.10.1740.10">
    <property type="match status" value="1"/>
</dbReference>
<proteinExistence type="predicted"/>
<dbReference type="InterPro" id="IPR007627">
    <property type="entry name" value="RNA_pol_sigma70_r2"/>
</dbReference>
<dbReference type="AlphaFoldDB" id="A0A317F8P2"/>
<keyword evidence="3" id="KW-1185">Reference proteome</keyword>
<dbReference type="SUPFAM" id="SSF88946">
    <property type="entry name" value="Sigma2 domain of RNA polymerase sigma factors"/>
    <property type="match status" value="1"/>
</dbReference>
<evidence type="ECO:0000259" key="1">
    <source>
        <dbReference type="Pfam" id="PF04542"/>
    </source>
</evidence>
<name>A0A317F8P2_9PROT</name>
<gene>
    <name evidence="2" type="ORF">DFH01_25565</name>
</gene>
<dbReference type="GO" id="GO:0006352">
    <property type="term" value="P:DNA-templated transcription initiation"/>
    <property type="evidence" value="ECO:0007669"/>
    <property type="project" value="InterPro"/>
</dbReference>
<dbReference type="InterPro" id="IPR013325">
    <property type="entry name" value="RNA_pol_sigma_r2"/>
</dbReference>
<accession>A0A317F8P2</accession>
<dbReference type="EMBL" id="QGNA01000007">
    <property type="protein sequence ID" value="PWS34387.1"/>
    <property type="molecule type" value="Genomic_DNA"/>
</dbReference>
<evidence type="ECO:0000313" key="2">
    <source>
        <dbReference type="EMBL" id="PWS34387.1"/>
    </source>
</evidence>
<feature type="domain" description="RNA polymerase sigma-70 region 2" evidence="1">
    <location>
        <begin position="26"/>
        <end position="96"/>
    </location>
</feature>
<protein>
    <recommendedName>
        <fullName evidence="1">RNA polymerase sigma-70 region 2 domain-containing protein</fullName>
    </recommendedName>
</protein>
<organism evidence="2 3">
    <name type="scientific">Falsiroseomonas bella</name>
    <dbReference type="NCBI Taxonomy" id="2184016"/>
    <lineage>
        <taxon>Bacteria</taxon>
        <taxon>Pseudomonadati</taxon>
        <taxon>Pseudomonadota</taxon>
        <taxon>Alphaproteobacteria</taxon>
        <taxon>Acetobacterales</taxon>
        <taxon>Roseomonadaceae</taxon>
        <taxon>Falsiroseomonas</taxon>
    </lineage>
</organism>
<dbReference type="RefSeq" id="WP_109873360.1">
    <property type="nucleotide sequence ID" value="NZ_QGNA01000007.1"/>
</dbReference>
<comment type="caution">
    <text evidence="2">The sequence shown here is derived from an EMBL/GenBank/DDBJ whole genome shotgun (WGS) entry which is preliminary data.</text>
</comment>
<dbReference type="Pfam" id="PF04542">
    <property type="entry name" value="Sigma70_r2"/>
    <property type="match status" value="1"/>
</dbReference>
<dbReference type="OrthoDB" id="1706725at2"/>
<evidence type="ECO:0000313" key="3">
    <source>
        <dbReference type="Proteomes" id="UP000245765"/>
    </source>
</evidence>
<dbReference type="Proteomes" id="UP000245765">
    <property type="component" value="Unassembled WGS sequence"/>
</dbReference>
<sequence length="195" mass="22537">MDLKERLNEIHQRILDGSRTASLDLFREAQGPIQAVLRRKFRGLSEEESYDLATDAILVYATDPHRCDAAKGSLWSFLCRIAMRDAIDHIRNSRRRGELLKEVEGDVEFWTSRAKDVFRGEDAIDARQIMKLYGHRLATNEAEARLLTLLLQEEKKTEAFAHALGLDPQAPNVERIVKQAKDRMLLRLKRLRDEL</sequence>
<reference evidence="3" key="1">
    <citation type="submission" date="2018-05" db="EMBL/GenBank/DDBJ databases">
        <authorList>
            <person name="Du Z."/>
            <person name="Wang X."/>
        </authorList>
    </citation>
    <scope>NUCLEOTIDE SEQUENCE [LARGE SCALE GENOMIC DNA]</scope>
    <source>
        <strain evidence="3">CQN31</strain>
    </source>
</reference>
<dbReference type="GO" id="GO:0003700">
    <property type="term" value="F:DNA-binding transcription factor activity"/>
    <property type="evidence" value="ECO:0007669"/>
    <property type="project" value="InterPro"/>
</dbReference>